<comment type="caution">
    <text evidence="1">The sequence shown here is derived from an EMBL/GenBank/DDBJ whole genome shotgun (WGS) entry which is preliminary data.</text>
</comment>
<evidence type="ECO:0000313" key="1">
    <source>
        <dbReference type="EMBL" id="KAG6433807.1"/>
    </source>
</evidence>
<reference evidence="1" key="2">
    <citation type="submission" date="2020-08" db="EMBL/GenBank/DDBJ databases">
        <title>Plant Genome Project.</title>
        <authorList>
            <person name="Zhang R.-G."/>
        </authorList>
    </citation>
    <scope>NUCLEOTIDE SEQUENCE</scope>
    <source>
        <strain evidence="1">Huo1</strain>
        <tissue evidence="1">Leaf</tissue>
    </source>
</reference>
<dbReference type="EMBL" id="PNBA02000002">
    <property type="protein sequence ID" value="KAG6433807.1"/>
    <property type="molecule type" value="Genomic_DNA"/>
</dbReference>
<name>A0A8X8YNK1_SALSN</name>
<accession>A0A8X8YNK1</accession>
<reference evidence="1" key="1">
    <citation type="submission" date="2018-01" db="EMBL/GenBank/DDBJ databases">
        <authorList>
            <person name="Mao J.F."/>
        </authorList>
    </citation>
    <scope>NUCLEOTIDE SEQUENCE</scope>
    <source>
        <strain evidence="1">Huo1</strain>
        <tissue evidence="1">Leaf</tissue>
    </source>
</reference>
<organism evidence="1">
    <name type="scientific">Salvia splendens</name>
    <name type="common">Scarlet sage</name>
    <dbReference type="NCBI Taxonomy" id="180675"/>
    <lineage>
        <taxon>Eukaryota</taxon>
        <taxon>Viridiplantae</taxon>
        <taxon>Streptophyta</taxon>
        <taxon>Embryophyta</taxon>
        <taxon>Tracheophyta</taxon>
        <taxon>Spermatophyta</taxon>
        <taxon>Magnoliopsida</taxon>
        <taxon>eudicotyledons</taxon>
        <taxon>Gunneridae</taxon>
        <taxon>Pentapetalae</taxon>
        <taxon>asterids</taxon>
        <taxon>lamiids</taxon>
        <taxon>Lamiales</taxon>
        <taxon>Lamiaceae</taxon>
        <taxon>Nepetoideae</taxon>
        <taxon>Mentheae</taxon>
        <taxon>Salviinae</taxon>
        <taxon>Salvia</taxon>
        <taxon>Salvia subgen. Calosphace</taxon>
        <taxon>core Calosphace</taxon>
    </lineage>
</organism>
<dbReference type="Proteomes" id="UP000298416">
    <property type="component" value="Unassembled WGS sequence"/>
</dbReference>
<evidence type="ECO:0000313" key="2">
    <source>
        <dbReference type="Proteomes" id="UP000298416"/>
    </source>
</evidence>
<protein>
    <submittedName>
        <fullName evidence="1">Uncharacterized protein</fullName>
    </submittedName>
</protein>
<dbReference type="AlphaFoldDB" id="A0A8X8YNK1"/>
<proteinExistence type="predicted"/>
<sequence>MEPNQIIKVLAQHEPNSWIRPDAFVTLLLVLPPSAPSRAAASSSTRSGSSVALSAHRRVSPAAVAGLGQQGRSGCGVAAAGASLAACASRDSGDARRVAGCSTFELLTLSLCSNA</sequence>
<keyword evidence="2" id="KW-1185">Reference proteome</keyword>
<gene>
    <name evidence="1" type="ORF">SASPL_105424</name>
</gene>